<dbReference type="OrthoDB" id="9795776at2"/>
<dbReference type="InterPro" id="IPR052021">
    <property type="entry name" value="Type-I_RS_S_subunit"/>
</dbReference>
<dbReference type="STRING" id="585506.HMPREF0877_0733"/>
<evidence type="ECO:0000313" key="5">
    <source>
        <dbReference type="EMBL" id="EER75188.1"/>
    </source>
</evidence>
<evidence type="ECO:0000256" key="1">
    <source>
        <dbReference type="ARBA" id="ARBA00010923"/>
    </source>
</evidence>
<evidence type="ECO:0000256" key="3">
    <source>
        <dbReference type="ARBA" id="ARBA00023125"/>
    </source>
</evidence>
<organism evidence="5 6">
    <name type="scientific">Weissella paramesenteroides ATCC 33313</name>
    <dbReference type="NCBI Taxonomy" id="585506"/>
    <lineage>
        <taxon>Bacteria</taxon>
        <taxon>Bacillati</taxon>
        <taxon>Bacillota</taxon>
        <taxon>Bacilli</taxon>
        <taxon>Lactobacillales</taxon>
        <taxon>Lactobacillaceae</taxon>
        <taxon>Weissella</taxon>
    </lineage>
</organism>
<dbReference type="InterPro" id="IPR000055">
    <property type="entry name" value="Restrct_endonuc_typeI_TRD"/>
</dbReference>
<keyword evidence="2" id="KW-0680">Restriction system</keyword>
<dbReference type="PANTHER" id="PTHR30408">
    <property type="entry name" value="TYPE-1 RESTRICTION ENZYME ECOKI SPECIFICITY PROTEIN"/>
    <property type="match status" value="1"/>
</dbReference>
<dbReference type="PANTHER" id="PTHR30408:SF12">
    <property type="entry name" value="TYPE I RESTRICTION ENZYME MJAVIII SPECIFICITY SUBUNIT"/>
    <property type="match status" value="1"/>
</dbReference>
<dbReference type="AlphaFoldDB" id="C5R9T8"/>
<accession>C5R9T8</accession>
<evidence type="ECO:0000256" key="2">
    <source>
        <dbReference type="ARBA" id="ARBA00022747"/>
    </source>
</evidence>
<feature type="domain" description="Type I restriction modification DNA specificity" evidence="4">
    <location>
        <begin position="217"/>
        <end position="393"/>
    </location>
</feature>
<dbReference type="Gene3D" id="3.90.220.20">
    <property type="entry name" value="DNA methylase specificity domains"/>
    <property type="match status" value="2"/>
</dbReference>
<name>C5R9T8_WEIPA</name>
<comment type="similarity">
    <text evidence="1">Belongs to the type-I restriction system S methylase family.</text>
</comment>
<dbReference type="HOGENOM" id="CLU_021095_0_2_9"/>
<dbReference type="Pfam" id="PF01420">
    <property type="entry name" value="Methylase_S"/>
    <property type="match status" value="2"/>
</dbReference>
<dbReference type="RefSeq" id="WP_002828283.1">
    <property type="nucleotide sequence ID" value="NZ_GG697129.1"/>
</dbReference>
<gene>
    <name evidence="5" type="ORF">HMPREF0877_0733</name>
</gene>
<proteinExistence type="inferred from homology"/>
<dbReference type="InterPro" id="IPR044946">
    <property type="entry name" value="Restrct_endonuc_typeI_TRD_sf"/>
</dbReference>
<dbReference type="EMBL" id="ACKU01000008">
    <property type="protein sequence ID" value="EER75188.1"/>
    <property type="molecule type" value="Genomic_DNA"/>
</dbReference>
<feature type="domain" description="Type I restriction modification DNA specificity" evidence="4">
    <location>
        <begin position="14"/>
        <end position="185"/>
    </location>
</feature>
<evidence type="ECO:0000259" key="4">
    <source>
        <dbReference type="Pfam" id="PF01420"/>
    </source>
</evidence>
<dbReference type="GO" id="GO:0003677">
    <property type="term" value="F:DNA binding"/>
    <property type="evidence" value="ECO:0007669"/>
    <property type="project" value="UniProtKB-KW"/>
</dbReference>
<dbReference type="eggNOG" id="COG0732">
    <property type="taxonomic scope" value="Bacteria"/>
</dbReference>
<protein>
    <submittedName>
        <fullName evidence="5">Type I restriction modification DNA specificity domain protein</fullName>
    </submittedName>
</protein>
<evidence type="ECO:0000313" key="6">
    <source>
        <dbReference type="Proteomes" id="UP000004528"/>
    </source>
</evidence>
<dbReference type="Proteomes" id="UP000004528">
    <property type="component" value="Unassembled WGS sequence"/>
</dbReference>
<reference evidence="5 6" key="1">
    <citation type="submission" date="2009-04" db="EMBL/GenBank/DDBJ databases">
        <authorList>
            <person name="Qin X."/>
            <person name="Bachman B."/>
            <person name="Battles P."/>
            <person name="Bell A."/>
            <person name="Bess C."/>
            <person name="Bickham C."/>
            <person name="Chaboub L."/>
            <person name="Chen D."/>
            <person name="Coyle M."/>
            <person name="Deiros D.R."/>
            <person name="Dinh H."/>
            <person name="Forbes L."/>
            <person name="Fowler G."/>
            <person name="Francisco L."/>
            <person name="Fu Q."/>
            <person name="Gubbala S."/>
            <person name="Hale W."/>
            <person name="Han Y."/>
            <person name="Hemphill L."/>
            <person name="Highlander S.K."/>
            <person name="Hirani K."/>
            <person name="Hogues M."/>
            <person name="Jackson L."/>
            <person name="Jakkamsetti A."/>
            <person name="Javaid M."/>
            <person name="Jiang H."/>
            <person name="Korchina V."/>
            <person name="Kovar C."/>
            <person name="Lara F."/>
            <person name="Lee S."/>
            <person name="Mata R."/>
            <person name="Mathew T."/>
            <person name="Moen C."/>
            <person name="Morales K."/>
            <person name="Munidasa M."/>
            <person name="Nazareth L."/>
            <person name="Ngo R."/>
            <person name="Nguyen L."/>
            <person name="Okwuonu G."/>
            <person name="Ongeri F."/>
            <person name="Patil S."/>
            <person name="Petrosino J."/>
            <person name="Pham C."/>
            <person name="Pham P."/>
            <person name="Pu L.-L."/>
            <person name="Puazo M."/>
            <person name="Raj R."/>
            <person name="Reid J."/>
            <person name="Rouhana J."/>
            <person name="Saada N."/>
            <person name="Shang Y."/>
            <person name="Simmons D."/>
            <person name="Thornton R."/>
            <person name="Warren J."/>
            <person name="Weissenberger G."/>
            <person name="Zhang J."/>
            <person name="Zhang L."/>
            <person name="Zhou C."/>
            <person name="Zhu D."/>
            <person name="Muzny D."/>
            <person name="Worley K."/>
            <person name="Gibbs R."/>
        </authorList>
    </citation>
    <scope>NUCLEOTIDE SEQUENCE [LARGE SCALE GENOMIC DNA]</scope>
    <source>
        <strain evidence="5 6">ATCC 33313</strain>
    </source>
</reference>
<sequence>MGMQPKLRFKGFTDDWEKRRLKSMGDFRRVSVDPQKTPNTLFTEYSMPAYDNNKTPNIVLGSTIHSNRLQIGDNVLLINKLNVRQKRVWYVKRAGNNAVSSSEFMPFTSESLKLSFLKQLLLSDKSTKFMENISSGTSNSQKRITPLDISNYLIEKPTDAREQDKIGDFFETLDNLITVNQRKVDLLKKKKTGYLQKLFPKNGQNNPELRFKGFTDAWEKRRLGDVVNKVKSYSLSHDVECNESTGYKYIHYGDIHTGIADIINKKSVLPNIKPNQYDTLSVNDLIVADASEDYQGIASPAVIQALPDENLVAGLHTIALRPQATNATFLYHLLHTGNFKHFGYRTGTGLKVFGISWPNLSKFEFNLPSQKEQDEVVDLLRLLDNLIVVNQRKVDLLKKEKKALLQKMFI</sequence>
<keyword evidence="6" id="KW-1185">Reference proteome</keyword>
<dbReference type="SUPFAM" id="SSF116734">
    <property type="entry name" value="DNA methylase specificity domain"/>
    <property type="match status" value="2"/>
</dbReference>
<comment type="caution">
    <text evidence="5">The sequence shown here is derived from an EMBL/GenBank/DDBJ whole genome shotgun (WGS) entry which is preliminary data.</text>
</comment>
<dbReference type="GO" id="GO:0009307">
    <property type="term" value="P:DNA restriction-modification system"/>
    <property type="evidence" value="ECO:0007669"/>
    <property type="project" value="UniProtKB-KW"/>
</dbReference>
<keyword evidence="3" id="KW-0238">DNA-binding</keyword>